<evidence type="ECO:0000256" key="1">
    <source>
        <dbReference type="SAM" id="MobiDB-lite"/>
    </source>
</evidence>
<proteinExistence type="predicted"/>
<dbReference type="GO" id="GO:0008360">
    <property type="term" value="P:regulation of cell shape"/>
    <property type="evidence" value="ECO:0007669"/>
    <property type="project" value="TreeGrafter"/>
</dbReference>
<reference evidence="3" key="1">
    <citation type="journal article" date="2012" name="Nat. Biotechnol.">
        <title>Draft genome sequence of pigeonpea (Cajanus cajan), an orphan legume crop of resource-poor farmers.</title>
        <authorList>
            <person name="Varshney R.K."/>
            <person name="Chen W."/>
            <person name="Li Y."/>
            <person name="Bharti A.K."/>
            <person name="Saxena R.K."/>
            <person name="Schlueter J.A."/>
            <person name="Donoghue M.T."/>
            <person name="Azam S."/>
            <person name="Fan G."/>
            <person name="Whaley A.M."/>
            <person name="Farmer A.D."/>
            <person name="Sheridan J."/>
            <person name="Iwata A."/>
            <person name="Tuteja R."/>
            <person name="Penmetsa R.V."/>
            <person name="Wu W."/>
            <person name="Upadhyaya H.D."/>
            <person name="Yang S.P."/>
            <person name="Shah T."/>
            <person name="Saxena K.B."/>
            <person name="Michael T."/>
            <person name="McCombie W.R."/>
            <person name="Yang B."/>
            <person name="Zhang G."/>
            <person name="Yang H."/>
            <person name="Wang J."/>
            <person name="Spillane C."/>
            <person name="Cook D.R."/>
            <person name="May G.D."/>
            <person name="Xu X."/>
            <person name="Jackson S.A."/>
        </authorList>
    </citation>
    <scope>NUCLEOTIDE SEQUENCE [LARGE SCALE GENOMIC DNA]</scope>
</reference>
<evidence type="ECO:0000313" key="3">
    <source>
        <dbReference type="EMBL" id="KYP34413.1"/>
    </source>
</evidence>
<feature type="region of interest" description="Disordered" evidence="1">
    <location>
        <begin position="1"/>
        <end position="64"/>
    </location>
</feature>
<dbReference type="Gramene" id="C.cajan_45315.t">
    <property type="protein sequence ID" value="C.cajan_45315.t"/>
    <property type="gene ID" value="C.cajan_45315"/>
</dbReference>
<dbReference type="InterPro" id="IPR057451">
    <property type="entry name" value="BRWD/PHIP_AD"/>
</dbReference>
<dbReference type="GO" id="GO:0007010">
    <property type="term" value="P:cytoskeleton organization"/>
    <property type="evidence" value="ECO:0007669"/>
    <property type="project" value="TreeGrafter"/>
</dbReference>
<feature type="compositionally biased region" description="Polar residues" evidence="1">
    <location>
        <begin position="1"/>
        <end position="13"/>
    </location>
</feature>
<dbReference type="GO" id="GO:0006357">
    <property type="term" value="P:regulation of transcription by RNA polymerase II"/>
    <property type="evidence" value="ECO:0007669"/>
    <property type="project" value="TreeGrafter"/>
</dbReference>
<dbReference type="Proteomes" id="UP000075243">
    <property type="component" value="Unassembled WGS sequence"/>
</dbReference>
<dbReference type="Pfam" id="PF25313">
    <property type="entry name" value="BRWD_AD"/>
    <property type="match status" value="1"/>
</dbReference>
<dbReference type="EMBL" id="KQ484603">
    <property type="protein sequence ID" value="KYP34413.1"/>
    <property type="molecule type" value="Genomic_DNA"/>
</dbReference>
<dbReference type="AlphaFoldDB" id="A0A151QVY2"/>
<evidence type="ECO:0000259" key="2">
    <source>
        <dbReference type="Pfam" id="PF25313"/>
    </source>
</evidence>
<keyword evidence="4" id="KW-1185">Reference proteome</keyword>
<accession>A0A151QVY2</accession>
<protein>
    <submittedName>
        <fullName evidence="3">Bromodomain and WD repeat-containing protein 1</fullName>
    </submittedName>
</protein>
<dbReference type="STRING" id="3821.A0A151QVY2"/>
<gene>
    <name evidence="3" type="ORF">KK1_044633</name>
</gene>
<dbReference type="PANTHER" id="PTHR16266">
    <property type="entry name" value="WD REPEAT DOMAIN 9"/>
    <property type="match status" value="1"/>
</dbReference>
<evidence type="ECO:0000313" key="4">
    <source>
        <dbReference type="Proteomes" id="UP000075243"/>
    </source>
</evidence>
<dbReference type="GO" id="GO:0005634">
    <property type="term" value="C:nucleus"/>
    <property type="evidence" value="ECO:0007669"/>
    <property type="project" value="TreeGrafter"/>
</dbReference>
<name>A0A151QVY2_CAJCA</name>
<feature type="domain" description="BRWD/PHIP ancillary-like" evidence="2">
    <location>
        <begin position="119"/>
        <end position="293"/>
    </location>
</feature>
<sequence length="321" mass="37494">MEEHTSVFSNQHDLGNGLADVISDPIRRTRSIRMKTTSEEPSTSNRRIKIRGVQSSRGKSDLEDTSIKVSDQLHRRTRTTRSRRGEYFANDPGTLTRRMSNHHVKKLSWLMLSEIEGGYRYIPQLGDEVVYLRQGHQEYMESCSSSESGPWRLFTGLSACEICKVEELEYAELPGSGDSCCKLKLRFVDPSSNMYGKSFKLTLPELINFPDFVVEKTWYDTAMKRNWSSRDKCMVWWRNEDGKGGNWWDGRIISVQAKSHDFPDSPWERYLIQYKIDPSENHMHSPWELCDPEILLEHPHIDHEIRDKLLSYFTKLDHRVT</sequence>
<dbReference type="OMA" id="HEDSCRC"/>
<dbReference type="InterPro" id="IPR052060">
    <property type="entry name" value="Bromo_WD_repeat"/>
</dbReference>
<organism evidence="3 4">
    <name type="scientific">Cajanus cajan</name>
    <name type="common">Pigeon pea</name>
    <name type="synonym">Cajanus indicus</name>
    <dbReference type="NCBI Taxonomy" id="3821"/>
    <lineage>
        <taxon>Eukaryota</taxon>
        <taxon>Viridiplantae</taxon>
        <taxon>Streptophyta</taxon>
        <taxon>Embryophyta</taxon>
        <taxon>Tracheophyta</taxon>
        <taxon>Spermatophyta</taxon>
        <taxon>Magnoliopsida</taxon>
        <taxon>eudicotyledons</taxon>
        <taxon>Gunneridae</taxon>
        <taxon>Pentapetalae</taxon>
        <taxon>rosids</taxon>
        <taxon>fabids</taxon>
        <taxon>Fabales</taxon>
        <taxon>Fabaceae</taxon>
        <taxon>Papilionoideae</taxon>
        <taxon>50 kb inversion clade</taxon>
        <taxon>NPAAA clade</taxon>
        <taxon>indigoferoid/millettioid clade</taxon>
        <taxon>Phaseoleae</taxon>
        <taxon>Cajanus</taxon>
    </lineage>
</organism>
<dbReference type="PANTHER" id="PTHR16266:SF34">
    <property type="entry name" value="WD40_YVTN REPEAT CONTAINING DOMAIN-CONTAINING PROTEIN"/>
    <property type="match status" value="1"/>
</dbReference>